<accession>A0ABS6D3G1</accession>
<feature type="transmembrane region" description="Helical" evidence="7">
    <location>
        <begin position="87"/>
        <end position="110"/>
    </location>
</feature>
<keyword evidence="10" id="KW-1185">Reference proteome</keyword>
<protein>
    <submittedName>
        <fullName evidence="9">Sugar ABC transporter permease</fullName>
    </submittedName>
</protein>
<evidence type="ECO:0000256" key="6">
    <source>
        <dbReference type="ARBA" id="ARBA00023136"/>
    </source>
</evidence>
<dbReference type="PANTHER" id="PTHR30193:SF37">
    <property type="entry name" value="INNER MEMBRANE ABC TRANSPORTER PERMEASE PROTEIN YCJO"/>
    <property type="match status" value="1"/>
</dbReference>
<dbReference type="InterPro" id="IPR051393">
    <property type="entry name" value="ABC_transporter_permease"/>
</dbReference>
<dbReference type="PROSITE" id="PS50928">
    <property type="entry name" value="ABC_TM1"/>
    <property type="match status" value="1"/>
</dbReference>
<keyword evidence="2 7" id="KW-0813">Transport</keyword>
<evidence type="ECO:0000256" key="2">
    <source>
        <dbReference type="ARBA" id="ARBA00022448"/>
    </source>
</evidence>
<feature type="transmembrane region" description="Helical" evidence="7">
    <location>
        <begin position="140"/>
        <end position="163"/>
    </location>
</feature>
<evidence type="ECO:0000256" key="1">
    <source>
        <dbReference type="ARBA" id="ARBA00004651"/>
    </source>
</evidence>
<comment type="similarity">
    <text evidence="7">Belongs to the binding-protein-dependent transport system permease family.</text>
</comment>
<proteinExistence type="inferred from homology"/>
<evidence type="ECO:0000313" key="9">
    <source>
        <dbReference type="EMBL" id="MBU3876129.1"/>
    </source>
</evidence>
<name>A0ABS6D3G1_9FIRM</name>
<keyword evidence="3" id="KW-1003">Cell membrane</keyword>
<evidence type="ECO:0000256" key="5">
    <source>
        <dbReference type="ARBA" id="ARBA00022989"/>
    </source>
</evidence>
<dbReference type="Pfam" id="PF00528">
    <property type="entry name" value="BPD_transp_1"/>
    <property type="match status" value="1"/>
</dbReference>
<keyword evidence="4 7" id="KW-0812">Transmembrane</keyword>
<keyword evidence="6 7" id="KW-0472">Membrane</keyword>
<evidence type="ECO:0000259" key="8">
    <source>
        <dbReference type="PROSITE" id="PS50928"/>
    </source>
</evidence>
<dbReference type="InterPro" id="IPR000515">
    <property type="entry name" value="MetI-like"/>
</dbReference>
<comment type="subcellular location">
    <subcellularLocation>
        <location evidence="1 7">Cell membrane</location>
        <topology evidence="1 7">Multi-pass membrane protein</topology>
    </subcellularLocation>
</comment>
<sequence>MILFFVFSVIPIIYSVVMSLFNYNGFPHPPFVGIKNYVMLFHDSEFLGALKNTVFFVVIAVVLNICIATFLAVLVKSLKKTKLRGFFRGWFFLPAVVPMVAVCYVWLIMFDPANGIINQVLMLLGMGSPVNWLNDTRTALMCIVVVTLWCDLGYNLVIIMAGLDSIPATFLEAAQIDGANSVYRFFKITLPLMARNMMFVGIMTSISYFQVFAQVQIMTQGGPDNGTNVIGLNIYNYAFRYSQMGYASAMAVVMLGIILVISLVQLKLGKTDWEY</sequence>
<dbReference type="EMBL" id="JABACJ020000007">
    <property type="protein sequence ID" value="MBU3876129.1"/>
    <property type="molecule type" value="Genomic_DNA"/>
</dbReference>
<evidence type="ECO:0000256" key="4">
    <source>
        <dbReference type="ARBA" id="ARBA00022692"/>
    </source>
</evidence>
<feature type="transmembrane region" description="Helical" evidence="7">
    <location>
        <begin position="192"/>
        <end position="213"/>
    </location>
</feature>
<evidence type="ECO:0000313" key="10">
    <source>
        <dbReference type="Proteomes" id="UP000723714"/>
    </source>
</evidence>
<feature type="transmembrane region" description="Helical" evidence="7">
    <location>
        <begin position="54"/>
        <end position="75"/>
    </location>
</feature>
<dbReference type="PANTHER" id="PTHR30193">
    <property type="entry name" value="ABC TRANSPORTER PERMEASE PROTEIN"/>
    <property type="match status" value="1"/>
</dbReference>
<feature type="transmembrane region" description="Helical" evidence="7">
    <location>
        <begin position="246"/>
        <end position="266"/>
    </location>
</feature>
<evidence type="ECO:0000256" key="7">
    <source>
        <dbReference type="RuleBase" id="RU363032"/>
    </source>
</evidence>
<feature type="domain" description="ABC transmembrane type-1" evidence="8">
    <location>
        <begin position="50"/>
        <end position="265"/>
    </location>
</feature>
<reference evidence="9 10" key="1">
    <citation type="submission" date="2021-06" db="EMBL/GenBank/DDBJ databases">
        <title>Faecalicatena sp. nov. isolated from porcine feces.</title>
        <authorList>
            <person name="Oh B.S."/>
            <person name="Lee J.H."/>
        </authorList>
    </citation>
    <scope>NUCLEOTIDE SEQUENCE [LARGE SCALE GENOMIC DNA]</scope>
    <source>
        <strain evidence="9 10">AGMB00832</strain>
    </source>
</reference>
<keyword evidence="5 7" id="KW-1133">Transmembrane helix</keyword>
<gene>
    <name evidence="9" type="ORF">HGO97_009925</name>
</gene>
<dbReference type="CDD" id="cd06261">
    <property type="entry name" value="TM_PBP2"/>
    <property type="match status" value="1"/>
</dbReference>
<organism evidence="9 10">
    <name type="scientific">Faecalicatena faecalis</name>
    <dbReference type="NCBI Taxonomy" id="2726362"/>
    <lineage>
        <taxon>Bacteria</taxon>
        <taxon>Bacillati</taxon>
        <taxon>Bacillota</taxon>
        <taxon>Clostridia</taxon>
        <taxon>Lachnospirales</taxon>
        <taxon>Lachnospiraceae</taxon>
        <taxon>Faecalicatena</taxon>
    </lineage>
</organism>
<feature type="transmembrane region" description="Helical" evidence="7">
    <location>
        <begin position="116"/>
        <end position="133"/>
    </location>
</feature>
<dbReference type="Proteomes" id="UP000723714">
    <property type="component" value="Unassembled WGS sequence"/>
</dbReference>
<evidence type="ECO:0000256" key="3">
    <source>
        <dbReference type="ARBA" id="ARBA00022475"/>
    </source>
</evidence>
<comment type="caution">
    <text evidence="9">The sequence shown here is derived from an EMBL/GenBank/DDBJ whole genome shotgun (WGS) entry which is preliminary data.</text>
</comment>